<sequence>MQGLKVQAVLDSVNKFAEKSDLNVFLNTPSSLPLCMSPDGMTLDEFLNYVLKLSVRIIYISEVKLDEDDFAAEDEDLQEDEEFLSKLESLKSKWSQYLGKSRLVEVMWVYNGVGHIYIEEEDWSITFIHELRAMEEQFEDEPETFSLYSGRKLTGKAKDWEDLFNAQKDNWSALLADSDVFKQAKNMEGRQTAAYSLIEGLKQYGFYVQVPGYGTALQYLINIAMKKIRESEDELIIAYRRKGYTQRKICEITGISERRISQVLTKAIEEGSLNF</sequence>
<dbReference type="InterPro" id="IPR013324">
    <property type="entry name" value="RNA_pol_sigma_r3/r4-like"/>
</dbReference>
<dbReference type="EMBL" id="LK996017">
    <property type="protein sequence ID" value="CDX00833.1"/>
    <property type="molecule type" value="Genomic_DNA"/>
</dbReference>
<proteinExistence type="predicted"/>
<dbReference type="PATRIC" id="fig|49338.4.peg.1018"/>
<dbReference type="RefSeq" id="WP_208925359.1">
    <property type="nucleotide sequence ID" value="NZ_LK996017.1"/>
</dbReference>
<evidence type="ECO:0000313" key="1">
    <source>
        <dbReference type="EMBL" id="CDX00833.1"/>
    </source>
</evidence>
<protein>
    <submittedName>
        <fullName evidence="1">RNA polymerase sigma factor, region 3/4</fullName>
    </submittedName>
</protein>
<name>A0A098AW69_DESHA</name>
<accession>A0A098AW69</accession>
<gene>
    <name evidence="1" type="ORF">DPCES_0946</name>
</gene>
<organism evidence="1">
    <name type="scientific">Desulfitobacterium hafniense</name>
    <name type="common">Desulfitobacterium frappieri</name>
    <dbReference type="NCBI Taxonomy" id="49338"/>
    <lineage>
        <taxon>Bacteria</taxon>
        <taxon>Bacillati</taxon>
        <taxon>Bacillota</taxon>
        <taxon>Clostridia</taxon>
        <taxon>Eubacteriales</taxon>
        <taxon>Desulfitobacteriaceae</taxon>
        <taxon>Desulfitobacterium</taxon>
    </lineage>
</organism>
<reference evidence="1" key="1">
    <citation type="submission" date="2014-07" db="EMBL/GenBank/DDBJ databases">
        <authorList>
            <person name="Hornung V.Bastian."/>
        </authorList>
    </citation>
    <scope>NUCLEOTIDE SEQUENCE</scope>
    <source>
        <strain evidence="1">PCE-S</strain>
    </source>
</reference>
<dbReference type="AlphaFoldDB" id="A0A098AW69"/>
<dbReference type="SUPFAM" id="SSF88659">
    <property type="entry name" value="Sigma3 and sigma4 domains of RNA polymerase sigma factors"/>
    <property type="match status" value="1"/>
</dbReference>